<dbReference type="InterPro" id="IPR000406">
    <property type="entry name" value="Rho_GDI"/>
</dbReference>
<comment type="subcellular location">
    <subcellularLocation>
        <location evidence="1">Cytoplasm</location>
    </subcellularLocation>
</comment>
<dbReference type="SUPFAM" id="SSF81296">
    <property type="entry name" value="E set domains"/>
    <property type="match status" value="1"/>
</dbReference>
<evidence type="ECO:0000256" key="10">
    <source>
        <dbReference type="ARBA" id="ARBA00041559"/>
    </source>
</evidence>
<dbReference type="EMBL" id="JWIN03000035">
    <property type="protein sequence ID" value="KAB1254063.1"/>
    <property type="molecule type" value="Genomic_DNA"/>
</dbReference>
<evidence type="ECO:0000256" key="7">
    <source>
        <dbReference type="ARBA" id="ARBA00022990"/>
    </source>
</evidence>
<organism evidence="13 14">
    <name type="scientific">Camelus dromedarius</name>
    <name type="common">Dromedary</name>
    <name type="synonym">Arabian camel</name>
    <dbReference type="NCBI Taxonomy" id="9838"/>
    <lineage>
        <taxon>Eukaryota</taxon>
        <taxon>Metazoa</taxon>
        <taxon>Chordata</taxon>
        <taxon>Craniata</taxon>
        <taxon>Vertebrata</taxon>
        <taxon>Euteleostomi</taxon>
        <taxon>Mammalia</taxon>
        <taxon>Eutheria</taxon>
        <taxon>Laurasiatheria</taxon>
        <taxon>Artiodactyla</taxon>
        <taxon>Tylopoda</taxon>
        <taxon>Camelidae</taxon>
        <taxon>Camelus</taxon>
    </lineage>
</organism>
<evidence type="ECO:0000313" key="14">
    <source>
        <dbReference type="Proteomes" id="UP000299084"/>
    </source>
</evidence>
<keyword evidence="14" id="KW-1185">Reference proteome</keyword>
<evidence type="ECO:0000256" key="5">
    <source>
        <dbReference type="ARBA" id="ARBA00022499"/>
    </source>
</evidence>
<evidence type="ECO:0000256" key="8">
    <source>
        <dbReference type="ARBA" id="ARBA00037489"/>
    </source>
</evidence>
<dbReference type="InterPro" id="IPR014756">
    <property type="entry name" value="Ig_E-set"/>
</dbReference>
<evidence type="ECO:0000256" key="9">
    <source>
        <dbReference type="ARBA" id="ARBA00040620"/>
    </source>
</evidence>
<comment type="function">
    <text evidence="8">Controls Rho proteins homeostasis. Regulates the GDP/GTP exchange reaction of the Rho proteins by inhibiting the dissociation of GDP from them, and the subsequent binding of GTP to them. Retains Rho proteins such as CDC42, RAC1 and RHOA in an inactive cytosolic pool, regulating their stability and protecting them from degradation. Actively involved in the recycling and distribution of activated Rho GTPases in the cell, mediates extraction from membranes of both inactive and activated molecules due its exceptionally high affinity for prenylated forms. Through the modulation of Rho proteins, may play a role in cell motility regulation. In glioma cells, inhibits cell migration and invasion by mediating the signals of SEMA5A and PLXNB3 that lead to inactivation of RAC1.</text>
</comment>
<dbReference type="GO" id="GO:0005829">
    <property type="term" value="C:cytosol"/>
    <property type="evidence" value="ECO:0007669"/>
    <property type="project" value="TreeGrafter"/>
</dbReference>
<dbReference type="InterPro" id="IPR024792">
    <property type="entry name" value="RhoGDI_dom_sf"/>
</dbReference>
<keyword evidence="4" id="KW-0963">Cytoplasm</keyword>
<keyword evidence="6" id="KW-0832">Ubl conjugation</keyword>
<evidence type="ECO:0000313" key="13">
    <source>
        <dbReference type="EMBL" id="KAB1254063.1"/>
    </source>
</evidence>
<proteinExistence type="inferred from homology"/>
<keyword evidence="7" id="KW-0007">Acetylation</keyword>
<dbReference type="GO" id="GO:0005094">
    <property type="term" value="F:Rho GDP-dissociation inhibitor activity"/>
    <property type="evidence" value="ECO:0007669"/>
    <property type="project" value="InterPro"/>
</dbReference>
<evidence type="ECO:0000256" key="4">
    <source>
        <dbReference type="ARBA" id="ARBA00022490"/>
    </source>
</evidence>
<keyword evidence="3" id="KW-0343">GTPase activation</keyword>
<evidence type="ECO:0000256" key="1">
    <source>
        <dbReference type="ARBA" id="ARBA00004496"/>
    </source>
</evidence>
<name>A0A5N4C576_CAMDR</name>
<evidence type="ECO:0000256" key="11">
    <source>
        <dbReference type="ARBA" id="ARBA00046570"/>
    </source>
</evidence>
<feature type="compositionally biased region" description="Basic and acidic residues" evidence="12">
    <location>
        <begin position="1"/>
        <end position="10"/>
    </location>
</feature>
<reference evidence="13 14" key="1">
    <citation type="journal article" date="2019" name="Mol. Ecol. Resour.">
        <title>Improving Illumina assemblies with Hi-C and long reads: an example with the North African dromedary.</title>
        <authorList>
            <person name="Elbers J.P."/>
            <person name="Rogers M.F."/>
            <person name="Perelman P.L."/>
            <person name="Proskuryakova A.A."/>
            <person name="Serdyukova N.A."/>
            <person name="Johnson W.E."/>
            <person name="Horin P."/>
            <person name="Corander J."/>
            <person name="Murphy D."/>
            <person name="Burger P.A."/>
        </authorList>
    </citation>
    <scope>NUCLEOTIDE SEQUENCE [LARGE SCALE GENOMIC DNA]</scope>
    <source>
        <strain evidence="13">Drom800</strain>
        <tissue evidence="13">Blood</tissue>
    </source>
</reference>
<dbReference type="PANTHER" id="PTHR10980:SF9">
    <property type="entry name" value="RHO GDP-DISSOCIATION INHIBITOR 1"/>
    <property type="match status" value="1"/>
</dbReference>
<evidence type="ECO:0000256" key="3">
    <source>
        <dbReference type="ARBA" id="ARBA00022468"/>
    </source>
</evidence>
<feature type="region of interest" description="Disordered" evidence="12">
    <location>
        <begin position="1"/>
        <end position="63"/>
    </location>
</feature>
<evidence type="ECO:0000256" key="6">
    <source>
        <dbReference type="ARBA" id="ARBA00022843"/>
    </source>
</evidence>
<accession>A0A5N4C576</accession>
<dbReference type="GO" id="GO:0016020">
    <property type="term" value="C:membrane"/>
    <property type="evidence" value="ECO:0007669"/>
    <property type="project" value="TreeGrafter"/>
</dbReference>
<keyword evidence="5" id="KW-1017">Isopeptide bond</keyword>
<dbReference type="FunFam" id="2.70.50.30:FF:000004">
    <property type="entry name" value="Rho GDP-dissociation inhibitor 1"/>
    <property type="match status" value="1"/>
</dbReference>
<sequence>MPCGREHESGAVETRASQTQLEVSMAEREPTAEQLAQTAAENDEDEHSVNYKPPAQKSIQEVQELDQDSERLRKYREALLGRVAVSADRSVPDVVVTRRTLVCSTAPGPLELDLAGDLESFKKQSFVLKEGVEYRIKIAFRVNREVMSGMKYIQHTYGKGGGIDETAYVVGSYGPGRRSTLAHGPYNIKSRFTDDDRTYHLSWEWNLTIKKEWKD</sequence>
<dbReference type="GO" id="GO:0005096">
    <property type="term" value="F:GTPase activator activity"/>
    <property type="evidence" value="ECO:0007669"/>
    <property type="project" value="UniProtKB-KW"/>
</dbReference>
<dbReference type="PRINTS" id="PR00492">
    <property type="entry name" value="RHOGDI"/>
</dbReference>
<comment type="similarity">
    <text evidence="2">Belongs to the Rho GDI family.</text>
</comment>
<gene>
    <name evidence="13" type="ORF">Cadr_000026812</name>
</gene>
<dbReference type="AlphaFoldDB" id="A0A5N4C576"/>
<comment type="subunit">
    <text evidence="11">Monomer. Interacts with FER. Interacts with PLXNB3. Forms a heterodimer with RAC1. Interacts with RHOA, the affinity is increased by three orders of magnitude when RHOA is prenylated. Interacts with PSMD10; the interaction increases ARHGDIA association with RHOA, leading to ARHGDIA-mediated inactivation of RHOA and ROCK and prolonged AKT activation. Interacts with KANK2; the interaction is direct and may regulate the interaction of ARHGDIA with RHOA, RAC1 and CDC42. Interacts with RHOC. Interacts with CDC42. Interacts with NGFR (via death domain); NGFR binding decreases the affinity for RHOA.</text>
</comment>
<dbReference type="Proteomes" id="UP000299084">
    <property type="component" value="Unassembled WGS sequence"/>
</dbReference>
<dbReference type="Gene3D" id="2.70.50.30">
    <property type="entry name" value="Coagulation Factor XIII, subunit A, domain 1"/>
    <property type="match status" value="1"/>
</dbReference>
<evidence type="ECO:0000256" key="2">
    <source>
        <dbReference type="ARBA" id="ARBA00009758"/>
    </source>
</evidence>
<dbReference type="GO" id="GO:0007266">
    <property type="term" value="P:Rho protein signal transduction"/>
    <property type="evidence" value="ECO:0007669"/>
    <property type="project" value="InterPro"/>
</dbReference>
<comment type="caution">
    <text evidence="13">The sequence shown here is derived from an EMBL/GenBank/DDBJ whole genome shotgun (WGS) entry which is preliminary data.</text>
</comment>
<protein>
    <recommendedName>
        <fullName evidence="9">Rho GDP-dissociation inhibitor 1</fullName>
    </recommendedName>
    <alternativeName>
        <fullName evidence="10">Rho-GDI alpha</fullName>
    </alternativeName>
</protein>
<dbReference type="PANTHER" id="PTHR10980">
    <property type="entry name" value="RHO GDP-DISSOCIATION INHIBITOR"/>
    <property type="match status" value="1"/>
</dbReference>
<dbReference type="Pfam" id="PF02115">
    <property type="entry name" value="Rho_GDI"/>
    <property type="match status" value="1"/>
</dbReference>
<evidence type="ECO:0000256" key="12">
    <source>
        <dbReference type="SAM" id="MobiDB-lite"/>
    </source>
</evidence>